<dbReference type="HOGENOM" id="CLU_131313_0_0_2"/>
<dbReference type="GeneID" id="15392488"/>
<evidence type="ECO:0000256" key="1">
    <source>
        <dbReference type="SAM" id="Phobius"/>
    </source>
</evidence>
<dbReference type="KEGG" id="ast:Asulf_00847"/>
<dbReference type="OrthoDB" id="141709at2157"/>
<dbReference type="Proteomes" id="UP000013307">
    <property type="component" value="Chromosome"/>
</dbReference>
<feature type="transmembrane region" description="Helical" evidence="1">
    <location>
        <begin position="6"/>
        <end position="34"/>
    </location>
</feature>
<keyword evidence="1" id="KW-0472">Membrane</keyword>
<keyword evidence="3" id="KW-1185">Reference proteome</keyword>
<dbReference type="RefSeq" id="WP_015590453.1">
    <property type="nucleotide sequence ID" value="NC_021169.1"/>
</dbReference>
<gene>
    <name evidence="2" type="ORF">Asulf_00847</name>
</gene>
<evidence type="ECO:0000313" key="3">
    <source>
        <dbReference type="Proteomes" id="UP000013307"/>
    </source>
</evidence>
<keyword evidence="1" id="KW-0812">Transmembrane</keyword>
<protein>
    <recommendedName>
        <fullName evidence="4">Archaeal flagellar protein F</fullName>
    </recommendedName>
</protein>
<dbReference type="EMBL" id="CP005290">
    <property type="protein sequence ID" value="AGK60855.1"/>
    <property type="molecule type" value="Genomic_DNA"/>
</dbReference>
<keyword evidence="1" id="KW-1133">Transmembrane helix</keyword>
<sequence length="157" mass="17471">MGFEVLIATAISLALLMLIVYSFAIGASMFIEVAHSSREDLHKRAVDRIQTRIEIKSVEWNSLTRDINVSVFNSGSTKIDNFGLMDVIVVYNEAKYLRYETDWKATIENETINPGILDPGETLAMLIYGPFEQGTVVWMKICTPNGVCAASRYVIGG</sequence>
<dbReference type="STRING" id="387631.Asulf_00847"/>
<evidence type="ECO:0000313" key="2">
    <source>
        <dbReference type="EMBL" id="AGK60855.1"/>
    </source>
</evidence>
<reference evidence="2 3" key="1">
    <citation type="journal article" date="2013" name="Genome Announc.">
        <title>Complete Genome Sequence of the Thermophilic and Facultatively Chemolithoautotrophic Sulfate Reducer Archaeoglobus sulfaticallidus Strain PM70-1T.</title>
        <authorList>
            <person name="Stokke R."/>
            <person name="Hocking W.P."/>
            <person name="Steinsbu B.O."/>
            <person name="Steen I.H."/>
        </authorList>
    </citation>
    <scope>NUCLEOTIDE SEQUENCE [LARGE SCALE GENOMIC DNA]</scope>
    <source>
        <strain evidence="2">PM70-1</strain>
    </source>
</reference>
<accession>N0BKW6</accession>
<name>N0BKW6_9EURY</name>
<organism evidence="2 3">
    <name type="scientific">Archaeoglobus sulfaticallidus PM70-1</name>
    <dbReference type="NCBI Taxonomy" id="387631"/>
    <lineage>
        <taxon>Archaea</taxon>
        <taxon>Methanobacteriati</taxon>
        <taxon>Methanobacteriota</taxon>
        <taxon>Archaeoglobi</taxon>
        <taxon>Archaeoglobales</taxon>
        <taxon>Archaeoglobaceae</taxon>
        <taxon>Archaeoglobus</taxon>
    </lineage>
</organism>
<dbReference type="eggNOG" id="arCOG01824">
    <property type="taxonomic scope" value="Archaea"/>
</dbReference>
<evidence type="ECO:0008006" key="4">
    <source>
        <dbReference type="Google" id="ProtNLM"/>
    </source>
</evidence>
<proteinExistence type="predicted"/>
<dbReference type="AlphaFoldDB" id="N0BKW6"/>